<dbReference type="PROSITE" id="PS51186">
    <property type="entry name" value="GNAT"/>
    <property type="match status" value="1"/>
</dbReference>
<proteinExistence type="predicted"/>
<dbReference type="Pfam" id="PF13302">
    <property type="entry name" value="Acetyltransf_3"/>
    <property type="match status" value="1"/>
</dbReference>
<dbReference type="EMBL" id="AP019860">
    <property type="protein sequence ID" value="BBM84650.1"/>
    <property type="molecule type" value="Genomic_DNA"/>
</dbReference>
<gene>
    <name evidence="2" type="ORF">UABAM_03011</name>
</gene>
<reference evidence="2 3" key="1">
    <citation type="submission" date="2019-08" db="EMBL/GenBank/DDBJ databases">
        <title>Complete genome sequence of Candidatus Uab amorphum.</title>
        <authorList>
            <person name="Shiratori T."/>
            <person name="Suzuki S."/>
            <person name="Kakizawa Y."/>
            <person name="Ishida K."/>
        </authorList>
    </citation>
    <scope>NUCLEOTIDE SEQUENCE [LARGE SCALE GENOMIC DNA]</scope>
    <source>
        <strain evidence="2 3">SRT547</strain>
    </source>
</reference>
<keyword evidence="3" id="KW-1185">Reference proteome</keyword>
<evidence type="ECO:0000313" key="3">
    <source>
        <dbReference type="Proteomes" id="UP000326354"/>
    </source>
</evidence>
<dbReference type="RefSeq" id="WP_173013331.1">
    <property type="nucleotide sequence ID" value="NZ_AP019860.1"/>
</dbReference>
<accession>A0A5S9IP78</accession>
<sequence>MDKKFILRDVCESDLSIFFEQQLQPEGRHMAAFGNYYTEEKPFREQWKKMLNDEYIVAKTIVVGEKIVGHVLSYVEKSDKHMASYWIGREYWGEGFASTALATFVAESNKTRPIYARVAKDNIGSRRVLEKCGFEVVEESIGFASMRNKKLPELLFKLQ</sequence>
<keyword evidence="2" id="KW-0808">Transferase</keyword>
<evidence type="ECO:0000259" key="1">
    <source>
        <dbReference type="PROSITE" id="PS51186"/>
    </source>
</evidence>
<evidence type="ECO:0000313" key="2">
    <source>
        <dbReference type="EMBL" id="BBM84650.1"/>
    </source>
</evidence>
<name>A0A5S9IP78_UABAM</name>
<dbReference type="Gene3D" id="3.40.630.30">
    <property type="match status" value="1"/>
</dbReference>
<dbReference type="SUPFAM" id="SSF55729">
    <property type="entry name" value="Acyl-CoA N-acyltransferases (Nat)"/>
    <property type="match status" value="1"/>
</dbReference>
<protein>
    <submittedName>
        <fullName evidence="2">N-acetyltransferase</fullName>
    </submittedName>
</protein>
<feature type="domain" description="N-acetyltransferase" evidence="1">
    <location>
        <begin position="5"/>
        <end position="159"/>
    </location>
</feature>
<organism evidence="2 3">
    <name type="scientific">Uabimicrobium amorphum</name>
    <dbReference type="NCBI Taxonomy" id="2596890"/>
    <lineage>
        <taxon>Bacteria</taxon>
        <taxon>Pseudomonadati</taxon>
        <taxon>Planctomycetota</taxon>
        <taxon>Candidatus Uabimicrobiia</taxon>
        <taxon>Candidatus Uabimicrobiales</taxon>
        <taxon>Candidatus Uabimicrobiaceae</taxon>
        <taxon>Candidatus Uabimicrobium</taxon>
    </lineage>
</organism>
<dbReference type="Proteomes" id="UP000326354">
    <property type="component" value="Chromosome"/>
</dbReference>
<dbReference type="InterPro" id="IPR000182">
    <property type="entry name" value="GNAT_dom"/>
</dbReference>
<dbReference type="GO" id="GO:0016747">
    <property type="term" value="F:acyltransferase activity, transferring groups other than amino-acyl groups"/>
    <property type="evidence" value="ECO:0007669"/>
    <property type="project" value="InterPro"/>
</dbReference>
<dbReference type="InterPro" id="IPR016181">
    <property type="entry name" value="Acyl_CoA_acyltransferase"/>
</dbReference>
<dbReference type="AlphaFoldDB" id="A0A5S9IP78"/>
<dbReference type="KEGG" id="uam:UABAM_03011"/>
<dbReference type="PANTHER" id="PTHR43328:SF1">
    <property type="entry name" value="N-ACETYLTRANSFERASE DOMAIN-CONTAINING PROTEIN"/>
    <property type="match status" value="1"/>
</dbReference>
<dbReference type="PANTHER" id="PTHR43328">
    <property type="entry name" value="ACETYLTRANSFERASE-RELATED"/>
    <property type="match status" value="1"/>
</dbReference>